<dbReference type="Pfam" id="PF08271">
    <property type="entry name" value="Zn_Ribbon_TF"/>
    <property type="match status" value="1"/>
</dbReference>
<evidence type="ECO:0000256" key="1">
    <source>
        <dbReference type="ARBA" id="ARBA00004123"/>
    </source>
</evidence>
<evidence type="ECO:0000256" key="6">
    <source>
        <dbReference type="ARBA" id="ARBA00023015"/>
    </source>
</evidence>
<feature type="coiled-coil region" evidence="11">
    <location>
        <begin position="358"/>
        <end position="396"/>
    </location>
</feature>
<proteinExistence type="inferred from homology"/>
<dbReference type="CDD" id="cd20554">
    <property type="entry name" value="CYCLIN_TFIIIB90_rpt2"/>
    <property type="match status" value="1"/>
</dbReference>
<dbReference type="InterPro" id="IPR036915">
    <property type="entry name" value="Cyclin-like_sf"/>
</dbReference>
<evidence type="ECO:0000256" key="12">
    <source>
        <dbReference type="SAM" id="MobiDB-lite"/>
    </source>
</evidence>
<dbReference type="GO" id="GO:0005634">
    <property type="term" value="C:nucleus"/>
    <property type="evidence" value="ECO:0007669"/>
    <property type="project" value="UniProtKB-SubCell"/>
</dbReference>
<dbReference type="InterPro" id="IPR013150">
    <property type="entry name" value="TFIIB_cyclin"/>
</dbReference>
<dbReference type="PRINTS" id="PR00685">
    <property type="entry name" value="TIFACTORIIB"/>
</dbReference>
<feature type="compositionally biased region" description="Basic residues" evidence="12">
    <location>
        <begin position="458"/>
        <end position="467"/>
    </location>
</feature>
<organism evidence="14 15">
    <name type="scientific">Piptocephalis cylindrospora</name>
    <dbReference type="NCBI Taxonomy" id="1907219"/>
    <lineage>
        <taxon>Eukaryota</taxon>
        <taxon>Fungi</taxon>
        <taxon>Fungi incertae sedis</taxon>
        <taxon>Zoopagomycota</taxon>
        <taxon>Zoopagomycotina</taxon>
        <taxon>Zoopagomycetes</taxon>
        <taxon>Zoopagales</taxon>
        <taxon>Piptocephalidaceae</taxon>
        <taxon>Piptocephalis</taxon>
    </lineage>
</organism>
<gene>
    <name evidence="14" type="ORF">BJ684DRAFT_4647</name>
</gene>
<keyword evidence="3" id="KW-0479">Metal-binding</keyword>
<comment type="subcellular location">
    <subcellularLocation>
        <location evidence="1">Nucleus</location>
    </subcellularLocation>
</comment>
<evidence type="ECO:0000256" key="11">
    <source>
        <dbReference type="SAM" id="Coils"/>
    </source>
</evidence>
<evidence type="ECO:0000256" key="7">
    <source>
        <dbReference type="ARBA" id="ARBA00023159"/>
    </source>
</evidence>
<dbReference type="InterPro" id="IPR013137">
    <property type="entry name" value="Znf_TFIIB"/>
</dbReference>
<feature type="non-terminal residue" evidence="14">
    <location>
        <position position="506"/>
    </location>
</feature>
<dbReference type="Gene3D" id="1.20.5.650">
    <property type="entry name" value="Single helix bin"/>
    <property type="match status" value="1"/>
</dbReference>
<dbReference type="GO" id="GO:0006384">
    <property type="term" value="P:transcription initiation at RNA polymerase III promoter"/>
    <property type="evidence" value="ECO:0007669"/>
    <property type="project" value="UniProtKB-ARBA"/>
</dbReference>
<accession>A0A4P9Y8J2</accession>
<dbReference type="Gene3D" id="1.10.472.10">
    <property type="entry name" value="Cyclin-like"/>
    <property type="match status" value="2"/>
</dbReference>
<keyword evidence="9" id="KW-0539">Nucleus</keyword>
<dbReference type="Pfam" id="PF07741">
    <property type="entry name" value="BRF1"/>
    <property type="match status" value="1"/>
</dbReference>
<dbReference type="OrthoDB" id="511529at2759"/>
<dbReference type="GO" id="GO:0000126">
    <property type="term" value="C:transcription factor TFIIIB complex"/>
    <property type="evidence" value="ECO:0007669"/>
    <property type="project" value="UniProtKB-ARBA"/>
</dbReference>
<evidence type="ECO:0000313" key="15">
    <source>
        <dbReference type="Proteomes" id="UP000267251"/>
    </source>
</evidence>
<dbReference type="SMART" id="SM00385">
    <property type="entry name" value="CYCLIN"/>
    <property type="match status" value="2"/>
</dbReference>
<evidence type="ECO:0000256" key="10">
    <source>
        <dbReference type="ARBA" id="ARBA00031009"/>
    </source>
</evidence>
<dbReference type="PANTHER" id="PTHR11618:SF4">
    <property type="entry name" value="TRANSCRIPTION FACTOR IIIB 90 KDA SUBUNIT"/>
    <property type="match status" value="1"/>
</dbReference>
<reference evidence="15" key="1">
    <citation type="journal article" date="2018" name="Nat. Microbiol.">
        <title>Leveraging single-cell genomics to expand the fungal tree of life.</title>
        <authorList>
            <person name="Ahrendt S.R."/>
            <person name="Quandt C.A."/>
            <person name="Ciobanu D."/>
            <person name="Clum A."/>
            <person name="Salamov A."/>
            <person name="Andreopoulos B."/>
            <person name="Cheng J.F."/>
            <person name="Woyke T."/>
            <person name="Pelin A."/>
            <person name="Henrissat B."/>
            <person name="Reynolds N.K."/>
            <person name="Benny G.L."/>
            <person name="Smith M.E."/>
            <person name="James T.Y."/>
            <person name="Grigoriev I.V."/>
        </authorList>
    </citation>
    <scope>NUCLEOTIDE SEQUENCE [LARGE SCALE GENOMIC DNA]</scope>
</reference>
<dbReference type="GO" id="GO:0001006">
    <property type="term" value="F:RNA polymerase III type 3 promoter sequence-specific DNA binding"/>
    <property type="evidence" value="ECO:0007669"/>
    <property type="project" value="TreeGrafter"/>
</dbReference>
<dbReference type="GO" id="GO:0070897">
    <property type="term" value="P:transcription preinitiation complex assembly"/>
    <property type="evidence" value="ECO:0007669"/>
    <property type="project" value="InterPro"/>
</dbReference>
<dbReference type="GO" id="GO:0097550">
    <property type="term" value="C:transcription preinitiation complex"/>
    <property type="evidence" value="ECO:0007669"/>
    <property type="project" value="TreeGrafter"/>
</dbReference>
<keyword evidence="7" id="KW-0010">Activator</keyword>
<feature type="domain" description="Cyclin-like" evidence="13">
    <location>
        <begin position="85"/>
        <end position="166"/>
    </location>
</feature>
<dbReference type="CDD" id="cd20553">
    <property type="entry name" value="CYCLIN_TFIIIB90_rpt1"/>
    <property type="match status" value="1"/>
</dbReference>
<dbReference type="GO" id="GO:0008270">
    <property type="term" value="F:zinc ion binding"/>
    <property type="evidence" value="ECO:0007669"/>
    <property type="project" value="UniProtKB-KW"/>
</dbReference>
<dbReference type="InterPro" id="IPR011665">
    <property type="entry name" value="BRF1_TBP-bd_dom"/>
</dbReference>
<sequence length="506" mass="56866">MPCLECGGTILQNEAEGNSYCSKCGLVLEENTIVSEVSFGEKSNGAAVLQGTYVGAGALSVGFSGPNRRFHGTEGKQQAMKNGKQRIQALAVALRIPEIYIESASRYFNLALAQNFTRGRRTVHVAAVCLYIACRMERTSHMLIDFSDLLQLNVFVIGATFLTLVKLLGLQLPLVDPSIYIHRFAAALEFGDKTQAVAADALRLVRRMSIDWIQTGRRPSGICGACLLIAARMHDFRRTKKEVIRVVKIGDATLQRRLNEFEKTPSSAMTVSDFQSVWLEESCDPPAFARAKATAKDKPSLASPFLPSDLMTPEEDASFLAEFDRTYREQTLIRNAKARERLEFSRRRKRARLTPPDAQEEEKEEEDFQLDLAKMMKDSQEAIEEADEDTKEKVEEEDVSLWSDVDDPEIIGIIMEEEEVKVKTERWEAENGEFMREKERKALQAQSMGLQYGGAGGRAKKARQRKKREAERQAGFNREMAPSMTAAAIQVLSQQRQSNKVNYDKL</sequence>
<evidence type="ECO:0000259" key="13">
    <source>
        <dbReference type="SMART" id="SM00385"/>
    </source>
</evidence>
<dbReference type="PANTHER" id="PTHR11618">
    <property type="entry name" value="TRANSCRIPTION INITIATION FACTOR IIB-RELATED"/>
    <property type="match status" value="1"/>
</dbReference>
<dbReference type="Gene3D" id="2.20.25.10">
    <property type="match status" value="1"/>
</dbReference>
<evidence type="ECO:0000256" key="5">
    <source>
        <dbReference type="ARBA" id="ARBA00022833"/>
    </source>
</evidence>
<comment type="similarity">
    <text evidence="2">Belongs to the TFIIB family.</text>
</comment>
<name>A0A4P9Y8J2_9FUNG</name>
<dbReference type="FunFam" id="1.10.472.10:FF:000007">
    <property type="entry name" value="Transcription factor IIIB 90 kDa subunit"/>
    <property type="match status" value="1"/>
</dbReference>
<keyword evidence="11" id="KW-0175">Coiled coil</keyword>
<dbReference type="InterPro" id="IPR000812">
    <property type="entry name" value="TFIIB"/>
</dbReference>
<feature type="region of interest" description="Disordered" evidence="12">
    <location>
        <begin position="448"/>
        <end position="482"/>
    </location>
</feature>
<keyword evidence="5" id="KW-0862">Zinc</keyword>
<keyword evidence="15" id="KW-1185">Reference proteome</keyword>
<keyword evidence="6" id="KW-0805">Transcription regulation</keyword>
<dbReference type="InterPro" id="IPR013763">
    <property type="entry name" value="Cyclin-like_dom"/>
</dbReference>
<dbReference type="SUPFAM" id="SSF47954">
    <property type="entry name" value="Cyclin-like"/>
    <property type="match status" value="2"/>
</dbReference>
<dbReference type="FunFam" id="1.10.472.10:FF:000002">
    <property type="entry name" value="Transcription factor IIIB 90 kDa subunit"/>
    <property type="match status" value="1"/>
</dbReference>
<keyword evidence="4" id="KW-0863">Zinc-finger</keyword>
<protein>
    <recommendedName>
        <fullName evidence="10">B-related factor 1</fullName>
    </recommendedName>
</protein>
<dbReference type="Pfam" id="PF00382">
    <property type="entry name" value="TFIIB"/>
    <property type="match status" value="2"/>
</dbReference>
<dbReference type="SUPFAM" id="SSF57783">
    <property type="entry name" value="Zinc beta-ribbon"/>
    <property type="match status" value="1"/>
</dbReference>
<evidence type="ECO:0000313" key="14">
    <source>
        <dbReference type="EMBL" id="RKP15496.1"/>
    </source>
</evidence>
<evidence type="ECO:0000256" key="8">
    <source>
        <dbReference type="ARBA" id="ARBA00023163"/>
    </source>
</evidence>
<dbReference type="GO" id="GO:0017025">
    <property type="term" value="F:TBP-class protein binding"/>
    <property type="evidence" value="ECO:0007669"/>
    <property type="project" value="InterPro"/>
</dbReference>
<dbReference type="Proteomes" id="UP000267251">
    <property type="component" value="Unassembled WGS sequence"/>
</dbReference>
<evidence type="ECO:0000256" key="2">
    <source>
        <dbReference type="ARBA" id="ARBA00010857"/>
    </source>
</evidence>
<evidence type="ECO:0000256" key="3">
    <source>
        <dbReference type="ARBA" id="ARBA00022723"/>
    </source>
</evidence>
<dbReference type="GO" id="GO:0000995">
    <property type="term" value="F:RNA polymerase III general transcription initiation factor activity"/>
    <property type="evidence" value="ECO:0007669"/>
    <property type="project" value="TreeGrafter"/>
</dbReference>
<keyword evidence="8" id="KW-0804">Transcription</keyword>
<dbReference type="AlphaFoldDB" id="A0A4P9Y8J2"/>
<dbReference type="EMBL" id="KZ987729">
    <property type="protein sequence ID" value="RKP15496.1"/>
    <property type="molecule type" value="Genomic_DNA"/>
</dbReference>
<evidence type="ECO:0000256" key="4">
    <source>
        <dbReference type="ARBA" id="ARBA00022771"/>
    </source>
</evidence>
<evidence type="ECO:0000256" key="9">
    <source>
        <dbReference type="ARBA" id="ARBA00023242"/>
    </source>
</evidence>
<feature type="domain" description="Cyclin-like" evidence="13">
    <location>
        <begin position="179"/>
        <end position="263"/>
    </location>
</feature>